<dbReference type="Proteomes" id="UP000827092">
    <property type="component" value="Unassembled WGS sequence"/>
</dbReference>
<dbReference type="GO" id="GO:0034314">
    <property type="term" value="P:Arp2/3 complex-mediated actin nucleation"/>
    <property type="evidence" value="ECO:0007669"/>
    <property type="project" value="InterPro"/>
</dbReference>
<organism evidence="9 10">
    <name type="scientific">Oedothorax gibbosus</name>
    <dbReference type="NCBI Taxonomy" id="931172"/>
    <lineage>
        <taxon>Eukaryota</taxon>
        <taxon>Metazoa</taxon>
        <taxon>Ecdysozoa</taxon>
        <taxon>Arthropoda</taxon>
        <taxon>Chelicerata</taxon>
        <taxon>Arachnida</taxon>
        <taxon>Araneae</taxon>
        <taxon>Araneomorphae</taxon>
        <taxon>Entelegynae</taxon>
        <taxon>Araneoidea</taxon>
        <taxon>Linyphiidae</taxon>
        <taxon>Erigoninae</taxon>
        <taxon>Oedothorax</taxon>
    </lineage>
</organism>
<comment type="subunit">
    <text evidence="7 8">Component of the Arp2/3 complex.</text>
</comment>
<keyword evidence="5 8" id="KW-0206">Cytoskeleton</keyword>
<protein>
    <recommendedName>
        <fullName evidence="8">Arp2/3 complex 34 kDa subunit</fullName>
    </recommendedName>
</protein>
<name>A0AAV6VS72_9ARAC</name>
<dbReference type="GO" id="GO:0005885">
    <property type="term" value="C:Arp2/3 protein complex"/>
    <property type="evidence" value="ECO:0007669"/>
    <property type="project" value="InterPro"/>
</dbReference>
<accession>A0AAV6VS72</accession>
<keyword evidence="4 8" id="KW-0009">Actin-binding</keyword>
<evidence type="ECO:0000313" key="9">
    <source>
        <dbReference type="EMBL" id="KAG8199504.1"/>
    </source>
</evidence>
<dbReference type="AlphaFoldDB" id="A0AAV6VS72"/>
<keyword evidence="3 8" id="KW-0963">Cytoplasm</keyword>
<dbReference type="InterPro" id="IPR007188">
    <property type="entry name" value="ARPC2"/>
</dbReference>
<dbReference type="Gene3D" id="3.30.1460.20">
    <property type="match status" value="2"/>
</dbReference>
<dbReference type="FunFam" id="3.30.1460.20:FF:000002">
    <property type="entry name" value="Arp2/3 complex 34 kDa subunit"/>
    <property type="match status" value="1"/>
</dbReference>
<keyword evidence="10" id="KW-1185">Reference proteome</keyword>
<evidence type="ECO:0000256" key="7">
    <source>
        <dbReference type="ARBA" id="ARBA00065815"/>
    </source>
</evidence>
<evidence type="ECO:0000256" key="2">
    <source>
        <dbReference type="ARBA" id="ARBA00007192"/>
    </source>
</evidence>
<evidence type="ECO:0000256" key="5">
    <source>
        <dbReference type="ARBA" id="ARBA00023212"/>
    </source>
</evidence>
<dbReference type="GO" id="GO:0005200">
    <property type="term" value="F:structural constituent of cytoskeleton"/>
    <property type="evidence" value="ECO:0007669"/>
    <property type="project" value="TreeGrafter"/>
</dbReference>
<proteinExistence type="inferred from homology"/>
<dbReference type="GO" id="GO:0051015">
    <property type="term" value="F:actin filament binding"/>
    <property type="evidence" value="ECO:0007669"/>
    <property type="project" value="TreeGrafter"/>
</dbReference>
<evidence type="ECO:0000313" key="10">
    <source>
        <dbReference type="Proteomes" id="UP000827092"/>
    </source>
</evidence>
<dbReference type="EMBL" id="JAFNEN010000026">
    <property type="protein sequence ID" value="KAG8199504.1"/>
    <property type="molecule type" value="Genomic_DNA"/>
</dbReference>
<comment type="function">
    <text evidence="6">Functions as actin-binding component of the Arp2/3 complex which is involved in regulation of actin polymerization and together with an activating nucleation-promoting factor (NPF) mediates the formation of branched actin networks. Seems to contact the mother actin filament.</text>
</comment>
<evidence type="ECO:0000256" key="8">
    <source>
        <dbReference type="RuleBase" id="RU364015"/>
    </source>
</evidence>
<dbReference type="FunFam" id="3.30.1460.20:FF:000004">
    <property type="entry name" value="Arp2/3 complex 34 kDa subunit"/>
    <property type="match status" value="1"/>
</dbReference>
<evidence type="ECO:0000256" key="6">
    <source>
        <dbReference type="ARBA" id="ARBA00054835"/>
    </source>
</evidence>
<dbReference type="InterPro" id="IPR034666">
    <property type="entry name" value="ARPC2/4"/>
</dbReference>
<comment type="subcellular location">
    <subcellularLocation>
        <location evidence="1 8">Cytoplasm</location>
        <location evidence="1 8">Cytoskeleton</location>
    </subcellularLocation>
</comment>
<dbReference type="SUPFAM" id="SSF69645">
    <property type="entry name" value="Arp2/3 complex subunits"/>
    <property type="match status" value="2"/>
</dbReference>
<evidence type="ECO:0000256" key="3">
    <source>
        <dbReference type="ARBA" id="ARBA00022490"/>
    </source>
</evidence>
<dbReference type="GO" id="GO:0030041">
    <property type="term" value="P:actin filament polymerization"/>
    <property type="evidence" value="ECO:0007669"/>
    <property type="project" value="InterPro"/>
</dbReference>
<evidence type="ECO:0000256" key="1">
    <source>
        <dbReference type="ARBA" id="ARBA00004245"/>
    </source>
</evidence>
<dbReference type="PANTHER" id="PTHR12058:SF0">
    <property type="entry name" value="ACTIN-RELATED PROTEIN 2_3 COMPLEX SUBUNIT 2"/>
    <property type="match status" value="1"/>
</dbReference>
<gene>
    <name evidence="9" type="ORF">JTE90_009351</name>
</gene>
<evidence type="ECO:0000256" key="4">
    <source>
        <dbReference type="ARBA" id="ARBA00023203"/>
    </source>
</evidence>
<reference evidence="9 10" key="1">
    <citation type="journal article" date="2022" name="Nat. Ecol. Evol.">
        <title>A masculinizing supergene underlies an exaggerated male reproductive morph in a spider.</title>
        <authorList>
            <person name="Hendrickx F."/>
            <person name="De Corte Z."/>
            <person name="Sonet G."/>
            <person name="Van Belleghem S.M."/>
            <person name="Kostlbacher S."/>
            <person name="Vangestel C."/>
        </authorList>
    </citation>
    <scope>NUCLEOTIDE SEQUENCE [LARGE SCALE GENOMIC DNA]</scope>
    <source>
        <strain evidence="9">W744_W776</strain>
    </source>
</reference>
<dbReference type="Pfam" id="PF04045">
    <property type="entry name" value="P34-Arc"/>
    <property type="match status" value="1"/>
</dbReference>
<sequence>MILLEINNRVIEDTLKHKFKNSLAGNKPESVDVTVADFDGVLFHISNLNGDKTKIRVSISLKFYKQLQEHGADELLKREYGALLTAPEEGYNVTLQFDLESIPQSYDDLILKAGLLKRNCFASVFEKYFEFQERGEEGHKRAVIHYRDDETLYVEAKSDRVTVVFSTIFKDEDDVVIGKVFMQEFKEGRKASHTAPQVLFSHKEPPMELANTDARTGENIGYITFVLFPRHTNKQARDNTINLIHTFRDYLHYHIKCSKAYIHSRMRAKTSDFLKVLNRARPEPKSVEKKTITGRTFVRS</sequence>
<comment type="similarity">
    <text evidence="2 8">Belongs to the ARPC2 family.</text>
</comment>
<dbReference type="PANTHER" id="PTHR12058">
    <property type="entry name" value="ARP2/3 COMPLEX 34 KDA SUBUNIT"/>
    <property type="match status" value="1"/>
</dbReference>
<comment type="caution">
    <text evidence="9">The sequence shown here is derived from an EMBL/GenBank/DDBJ whole genome shotgun (WGS) entry which is preliminary data.</text>
</comment>